<dbReference type="SUPFAM" id="SSF53335">
    <property type="entry name" value="S-adenosyl-L-methionine-dependent methyltransferases"/>
    <property type="match status" value="1"/>
</dbReference>
<dbReference type="Proteomes" id="UP001152320">
    <property type="component" value="Chromosome 14"/>
</dbReference>
<gene>
    <name evidence="3" type="ORF">HOLleu_28544</name>
</gene>
<reference evidence="3" key="1">
    <citation type="submission" date="2021-10" db="EMBL/GenBank/DDBJ databases">
        <title>Tropical sea cucumber genome reveals ecological adaptation and Cuvierian tubules defense mechanism.</title>
        <authorList>
            <person name="Chen T."/>
        </authorList>
    </citation>
    <scope>NUCLEOTIDE SEQUENCE</scope>
    <source>
        <strain evidence="3">Nanhai2018</strain>
        <tissue evidence="3">Muscle</tissue>
    </source>
</reference>
<dbReference type="InterPro" id="IPR025714">
    <property type="entry name" value="Methyltranfer_dom"/>
</dbReference>
<name>A0A9Q1H213_HOLLE</name>
<sequence length="713" mass="79780">MVREAGMEGARSIMAALTCTKEEEQKIHHYAQSLMQLITEYRWLTDSYIVEFFFKDHWSKIPKSWQETLCDVELKQAAHYFSRDGDFRHNSVWPLSLLAFCAATQSLALKRHPRKAQPHPGEETPTQLDHCFKYHVKNKKRHEIQTLAELINRACKASHCNRVVDVGGGQGHLTRLLAVGYGLSVMSIEAAGCHVDGAAKVDKKVEVLRQRRERTGRSERPSSAPPQSPVHVVCTINPDISVVDFVKIVSHHLQLKKTAQETLDNAKVGMEVDSTDNSCSSSSLAPHLSHKSSNEKRSFKAFSENTTDEVTTDKVTGDASLVSIGNAEEVKNTKGDECGIQKLGSSTHSDSYKEEHQTELLQKIEAGPELVDRVCLPSKKVKTQNNCDEAQSDVSLASGHLSSDISQEKRHFEQSSHNVGGMLGVSSKLEQSSNSDSTELENNLGSNQFTLVGLHTCGDLGPTILRVFIKCPDVQVLASVGCCYMKMQCVQPIKELDRNSADMEKPAVNGPHNGFPMSRWVQNLSGNDLTFEPLELACHFFDSYYERLKAEDPNLILQGYRAMLEILIQRTSPDLVKKHAGIRQIKKATGSIKKAHSMTFESYAEAAFKKLGLTFDHEAARLLEKEYRPRWRHVIIYHSLRLCLAPIVESLVLVDRMLYLLENGGVGWGSVLKANLQLYLIPTFPQEIFYSKQGRDDILETSCLQKKTFVKCG</sequence>
<feature type="compositionally biased region" description="Low complexity" evidence="1">
    <location>
        <begin position="278"/>
        <end position="287"/>
    </location>
</feature>
<dbReference type="AlphaFoldDB" id="A0A9Q1H213"/>
<dbReference type="EMBL" id="JAIZAY010000014">
    <property type="protein sequence ID" value="KAJ8029206.1"/>
    <property type="molecule type" value="Genomic_DNA"/>
</dbReference>
<evidence type="ECO:0000313" key="4">
    <source>
        <dbReference type="Proteomes" id="UP001152320"/>
    </source>
</evidence>
<protein>
    <submittedName>
        <fullName evidence="3">Protein RRNAD1</fullName>
    </submittedName>
</protein>
<accession>A0A9Q1H213</accession>
<dbReference type="PANTHER" id="PTHR12496">
    <property type="entry name" value="CGI-41 METHYLTRANSFERASE"/>
    <property type="match status" value="1"/>
</dbReference>
<dbReference type="PANTHER" id="PTHR12496:SF2">
    <property type="entry name" value="METHYLTRANSFERASE-LIKE PROTEIN 25B"/>
    <property type="match status" value="1"/>
</dbReference>
<dbReference type="InterPro" id="IPR029063">
    <property type="entry name" value="SAM-dependent_MTases_sf"/>
</dbReference>
<feature type="region of interest" description="Disordered" evidence="1">
    <location>
        <begin position="211"/>
        <end position="230"/>
    </location>
</feature>
<evidence type="ECO:0000256" key="1">
    <source>
        <dbReference type="SAM" id="MobiDB-lite"/>
    </source>
</evidence>
<comment type="caution">
    <text evidence="3">The sequence shown here is derived from an EMBL/GenBank/DDBJ whole genome shotgun (WGS) entry which is preliminary data.</text>
</comment>
<keyword evidence="4" id="KW-1185">Reference proteome</keyword>
<feature type="domain" description="Methyltransferase" evidence="2">
    <location>
        <begin position="412"/>
        <end position="488"/>
    </location>
</feature>
<dbReference type="Pfam" id="PF13679">
    <property type="entry name" value="Methyltransf_32"/>
    <property type="match status" value="2"/>
</dbReference>
<feature type="domain" description="Methyltransferase" evidence="2">
    <location>
        <begin position="139"/>
        <end position="224"/>
    </location>
</feature>
<dbReference type="CDD" id="cd02440">
    <property type="entry name" value="AdoMet_MTases"/>
    <property type="match status" value="1"/>
</dbReference>
<dbReference type="OrthoDB" id="5875367at2759"/>
<feature type="region of interest" description="Disordered" evidence="1">
    <location>
        <begin position="272"/>
        <end position="297"/>
    </location>
</feature>
<evidence type="ECO:0000259" key="2">
    <source>
        <dbReference type="Pfam" id="PF13679"/>
    </source>
</evidence>
<dbReference type="InterPro" id="IPR052220">
    <property type="entry name" value="METTL25"/>
</dbReference>
<evidence type="ECO:0000313" key="3">
    <source>
        <dbReference type="EMBL" id="KAJ8029206.1"/>
    </source>
</evidence>
<feature type="compositionally biased region" description="Basic and acidic residues" evidence="1">
    <location>
        <begin position="211"/>
        <end position="220"/>
    </location>
</feature>
<proteinExistence type="predicted"/>
<organism evidence="3 4">
    <name type="scientific">Holothuria leucospilota</name>
    <name type="common">Black long sea cucumber</name>
    <name type="synonym">Mertensiothuria leucospilota</name>
    <dbReference type="NCBI Taxonomy" id="206669"/>
    <lineage>
        <taxon>Eukaryota</taxon>
        <taxon>Metazoa</taxon>
        <taxon>Echinodermata</taxon>
        <taxon>Eleutherozoa</taxon>
        <taxon>Echinozoa</taxon>
        <taxon>Holothuroidea</taxon>
        <taxon>Aspidochirotacea</taxon>
        <taxon>Aspidochirotida</taxon>
        <taxon>Holothuriidae</taxon>
        <taxon>Holothuria</taxon>
    </lineage>
</organism>